<comment type="catalytic activity">
    <reaction evidence="12">
        <text>L-proline(in) + Na(+)(in) = L-proline(out) + Na(+)(out)</text>
        <dbReference type="Rhea" id="RHEA:28967"/>
        <dbReference type="ChEBI" id="CHEBI:29101"/>
        <dbReference type="ChEBI" id="CHEBI:60039"/>
    </reaction>
</comment>
<feature type="transmembrane region" description="Helical" evidence="14">
    <location>
        <begin position="30"/>
        <end position="49"/>
    </location>
</feature>
<evidence type="ECO:0000256" key="9">
    <source>
        <dbReference type="ARBA" id="ARBA00023065"/>
    </source>
</evidence>
<keyword evidence="16" id="KW-1185">Reference proteome</keyword>
<keyword evidence="9" id="KW-0406">Ion transport</keyword>
<feature type="transmembrane region" description="Helical" evidence="14">
    <location>
        <begin position="61"/>
        <end position="81"/>
    </location>
</feature>
<dbReference type="GO" id="GO:0006814">
    <property type="term" value="P:sodium ion transport"/>
    <property type="evidence" value="ECO:0007669"/>
    <property type="project" value="UniProtKB-KW"/>
</dbReference>
<dbReference type="PANTHER" id="PTHR48086">
    <property type="entry name" value="SODIUM/PROLINE SYMPORTER-RELATED"/>
    <property type="match status" value="1"/>
</dbReference>
<evidence type="ECO:0000256" key="4">
    <source>
        <dbReference type="ARBA" id="ARBA00022475"/>
    </source>
</evidence>
<dbReference type="Pfam" id="PF00474">
    <property type="entry name" value="SSF"/>
    <property type="match status" value="1"/>
</dbReference>
<dbReference type="InterPro" id="IPR001734">
    <property type="entry name" value="Na/solute_symporter"/>
</dbReference>
<evidence type="ECO:0000256" key="8">
    <source>
        <dbReference type="ARBA" id="ARBA00023053"/>
    </source>
</evidence>
<evidence type="ECO:0000313" key="16">
    <source>
        <dbReference type="Proteomes" id="UP000241074"/>
    </source>
</evidence>
<proteinExistence type="inferred from homology"/>
<dbReference type="PANTHER" id="PTHR48086:SF3">
    <property type="entry name" value="SODIUM_PROLINE SYMPORTER"/>
    <property type="match status" value="1"/>
</dbReference>
<evidence type="ECO:0008006" key="17">
    <source>
        <dbReference type="Google" id="ProtNLM"/>
    </source>
</evidence>
<dbReference type="AlphaFoldDB" id="A0A2P1PNT2"/>
<feature type="transmembrane region" description="Helical" evidence="14">
    <location>
        <begin position="142"/>
        <end position="164"/>
    </location>
</feature>
<feature type="transmembrane region" description="Helical" evidence="14">
    <location>
        <begin position="394"/>
        <end position="415"/>
    </location>
</feature>
<feature type="transmembrane region" description="Helical" evidence="14">
    <location>
        <begin position="176"/>
        <end position="194"/>
    </location>
</feature>
<evidence type="ECO:0000256" key="11">
    <source>
        <dbReference type="ARBA" id="ARBA00023201"/>
    </source>
</evidence>
<evidence type="ECO:0000256" key="7">
    <source>
        <dbReference type="ARBA" id="ARBA00022989"/>
    </source>
</evidence>
<keyword evidence="6" id="KW-0769">Symport</keyword>
<feature type="transmembrane region" description="Helical" evidence="14">
    <location>
        <begin position="476"/>
        <end position="498"/>
    </location>
</feature>
<name>A0A2P1PNT2_9GAMM</name>
<accession>A0A2P1PNT2</accession>
<evidence type="ECO:0000256" key="5">
    <source>
        <dbReference type="ARBA" id="ARBA00022692"/>
    </source>
</evidence>
<organism evidence="15 16">
    <name type="scientific">Ahniella affigens</name>
    <dbReference type="NCBI Taxonomy" id="2021234"/>
    <lineage>
        <taxon>Bacteria</taxon>
        <taxon>Pseudomonadati</taxon>
        <taxon>Pseudomonadota</taxon>
        <taxon>Gammaproteobacteria</taxon>
        <taxon>Lysobacterales</taxon>
        <taxon>Rhodanobacteraceae</taxon>
        <taxon>Ahniella</taxon>
    </lineage>
</organism>
<protein>
    <recommendedName>
        <fullName evidence="17">Sodium:solute symporter</fullName>
    </recommendedName>
</protein>
<keyword evidence="10 14" id="KW-0472">Membrane</keyword>
<evidence type="ECO:0000256" key="1">
    <source>
        <dbReference type="ARBA" id="ARBA00004651"/>
    </source>
</evidence>
<dbReference type="GO" id="GO:0015293">
    <property type="term" value="F:symporter activity"/>
    <property type="evidence" value="ECO:0007669"/>
    <property type="project" value="UniProtKB-KW"/>
</dbReference>
<evidence type="ECO:0000256" key="3">
    <source>
        <dbReference type="ARBA" id="ARBA00022448"/>
    </source>
</evidence>
<comment type="subcellular location">
    <subcellularLocation>
        <location evidence="1">Cell membrane</location>
        <topology evidence="1">Multi-pass membrane protein</topology>
    </subcellularLocation>
</comment>
<reference evidence="15 16" key="2">
    <citation type="submission" date="2018-03" db="EMBL/GenBank/DDBJ databases">
        <authorList>
            <person name="Keele B.F."/>
        </authorList>
    </citation>
    <scope>NUCLEOTIDE SEQUENCE [LARGE SCALE GENOMIC DNA]</scope>
    <source>
        <strain evidence="15 16">D13</strain>
    </source>
</reference>
<sequence>MGTHIPSRTESAASRLGGTSMESKLTPLQGLIFLAIYGLLMIGVTVWVGRRQKQSTPEFLLASRNVGILAGAMSIAASWIWAPALFVSSQKAFEQGLPGAFWFIFPNLAALLLFAPVALRARRLLPNGYTLPQYIRMRHGRGVHILYLIQFFGLQICSFAVQILAGSTLIQSITGLPFMAVATCLVVIVLTYSLMGGLRASVSTDLVQMILILLICAITVPWAVVEAGGIQTVAKGLGGVTGTFTNVLDPWVAYSFGISTTIGLLSGPIGDQMHWQRAYALKRDSDVVKTFVLAAFLFILVPLSLSFLGFLAAAEVANGTLAIDNTQIVGASTVSHLLPDFMLIVFAVMLLAGLCSTLDSILCAFSALTVADVFGGKLSPRDLDNDSGLERVRLARGSMLFAALMGLSIASIPGLQIIHLFLFYGTLRASTLIPSVLTLFWPGLKSRAVFLAVLGSMIFGAPLMAAGTYLKSPHLSVAGSLAVVVIGLTVSVVGSRFYSKSNTTASGL</sequence>
<evidence type="ECO:0000256" key="12">
    <source>
        <dbReference type="ARBA" id="ARBA00033708"/>
    </source>
</evidence>
<feature type="transmembrane region" description="Helical" evidence="14">
    <location>
        <begin position="291"/>
        <end position="314"/>
    </location>
</feature>
<keyword evidence="5 14" id="KW-0812">Transmembrane</keyword>
<evidence type="ECO:0000256" key="14">
    <source>
        <dbReference type="SAM" id="Phobius"/>
    </source>
</evidence>
<feature type="transmembrane region" description="Helical" evidence="14">
    <location>
        <begin position="101"/>
        <end position="121"/>
    </location>
</feature>
<keyword evidence="3" id="KW-0813">Transport</keyword>
<feature type="transmembrane region" description="Helical" evidence="14">
    <location>
        <begin position="206"/>
        <end position="225"/>
    </location>
</feature>
<keyword evidence="7 14" id="KW-1133">Transmembrane helix</keyword>
<evidence type="ECO:0000256" key="13">
    <source>
        <dbReference type="RuleBase" id="RU362091"/>
    </source>
</evidence>
<feature type="transmembrane region" description="Helical" evidence="14">
    <location>
        <begin position="251"/>
        <end position="270"/>
    </location>
</feature>
<evidence type="ECO:0000256" key="10">
    <source>
        <dbReference type="ARBA" id="ARBA00023136"/>
    </source>
</evidence>
<dbReference type="EMBL" id="CP027860">
    <property type="protein sequence ID" value="AVP96498.1"/>
    <property type="molecule type" value="Genomic_DNA"/>
</dbReference>
<dbReference type="InterPro" id="IPR038377">
    <property type="entry name" value="Na/Glc_symporter_sf"/>
</dbReference>
<gene>
    <name evidence="15" type="ORF">C7S18_04485</name>
</gene>
<dbReference type="Proteomes" id="UP000241074">
    <property type="component" value="Chromosome"/>
</dbReference>
<keyword evidence="8" id="KW-0915">Sodium</keyword>
<dbReference type="Gene3D" id="1.20.1730.10">
    <property type="entry name" value="Sodium/glucose cotransporter"/>
    <property type="match status" value="1"/>
</dbReference>
<feature type="transmembrane region" description="Helical" evidence="14">
    <location>
        <begin position="341"/>
        <end position="374"/>
    </location>
</feature>
<dbReference type="GO" id="GO:0005886">
    <property type="term" value="C:plasma membrane"/>
    <property type="evidence" value="ECO:0007669"/>
    <property type="project" value="UniProtKB-SubCell"/>
</dbReference>
<evidence type="ECO:0000256" key="6">
    <source>
        <dbReference type="ARBA" id="ARBA00022847"/>
    </source>
</evidence>
<dbReference type="InterPro" id="IPR050277">
    <property type="entry name" value="Sodium:Solute_Symporter"/>
</dbReference>
<comment type="similarity">
    <text evidence="2 13">Belongs to the sodium:solute symporter (SSF) (TC 2.A.21) family.</text>
</comment>
<evidence type="ECO:0000313" key="15">
    <source>
        <dbReference type="EMBL" id="AVP96498.1"/>
    </source>
</evidence>
<dbReference type="PROSITE" id="PS50283">
    <property type="entry name" value="NA_SOLUT_SYMP_3"/>
    <property type="match status" value="1"/>
</dbReference>
<evidence type="ECO:0000256" key="2">
    <source>
        <dbReference type="ARBA" id="ARBA00006434"/>
    </source>
</evidence>
<reference evidence="15 16" key="1">
    <citation type="submission" date="2018-03" db="EMBL/GenBank/DDBJ databases">
        <title>Ahniella affigens gen. nov., sp. nov., a gammaproteobacterium isolated from sandy soil near a stream.</title>
        <authorList>
            <person name="Ko Y."/>
            <person name="Kim J.-H."/>
        </authorList>
    </citation>
    <scope>NUCLEOTIDE SEQUENCE [LARGE SCALE GENOMIC DNA]</scope>
    <source>
        <strain evidence="15 16">D13</strain>
    </source>
</reference>
<keyword evidence="11" id="KW-0739">Sodium transport</keyword>
<feature type="transmembrane region" description="Helical" evidence="14">
    <location>
        <begin position="448"/>
        <end position="470"/>
    </location>
</feature>
<keyword evidence="4" id="KW-1003">Cell membrane</keyword>
<dbReference type="KEGG" id="xba:C7S18_04485"/>